<feature type="region of interest" description="Disordered" evidence="1">
    <location>
        <begin position="172"/>
        <end position="233"/>
    </location>
</feature>
<evidence type="ECO:0000313" key="3">
    <source>
        <dbReference type="WBParaSite" id="PgB13_g020_t03"/>
    </source>
</evidence>
<reference evidence="3" key="1">
    <citation type="submission" date="2022-11" db="UniProtKB">
        <authorList>
            <consortium name="WormBaseParasite"/>
        </authorList>
    </citation>
    <scope>IDENTIFICATION</scope>
</reference>
<evidence type="ECO:0000256" key="1">
    <source>
        <dbReference type="SAM" id="MobiDB-lite"/>
    </source>
</evidence>
<sequence length="258" mass="28616">MFIIAKFYAASRTFAPYHMYSYGEWAVLIGVTIYAEHVLALICYDCYDTGPSNEGCVKTKNCTGTACLVYEGMDMATSSAFCLLLPSQSIAKRRKIERQCWLESNGNEKHCMCGEDFCNRLRDRRYLISINPSSLPIENATLVKRNPIIEYNGDVNPVAANPVQIRNIQHSPLSSAASTTRREHAADDPGALSNDENDLVPISHDDYINDNADGNDNDKKSRGSQDDNGAHSNSIRLTNTIFDSTIAFITVINVIFLA</sequence>
<keyword evidence="2" id="KW-1185">Reference proteome</keyword>
<dbReference type="AlphaFoldDB" id="A0A914ZPV2"/>
<name>A0A914ZPV2_PARUN</name>
<protein>
    <submittedName>
        <fullName evidence="3">Activin types I and II receptor domain-containing protein</fullName>
    </submittedName>
</protein>
<feature type="compositionally biased region" description="Basic and acidic residues" evidence="1">
    <location>
        <begin position="216"/>
        <end position="229"/>
    </location>
</feature>
<organism evidence="2 3">
    <name type="scientific">Parascaris univalens</name>
    <name type="common">Nematode worm</name>
    <dbReference type="NCBI Taxonomy" id="6257"/>
    <lineage>
        <taxon>Eukaryota</taxon>
        <taxon>Metazoa</taxon>
        <taxon>Ecdysozoa</taxon>
        <taxon>Nematoda</taxon>
        <taxon>Chromadorea</taxon>
        <taxon>Rhabditida</taxon>
        <taxon>Spirurina</taxon>
        <taxon>Ascaridomorpha</taxon>
        <taxon>Ascaridoidea</taxon>
        <taxon>Ascarididae</taxon>
        <taxon>Parascaris</taxon>
    </lineage>
</organism>
<dbReference type="Proteomes" id="UP000887569">
    <property type="component" value="Unplaced"/>
</dbReference>
<proteinExistence type="predicted"/>
<evidence type="ECO:0000313" key="2">
    <source>
        <dbReference type="Proteomes" id="UP000887569"/>
    </source>
</evidence>
<dbReference type="WBParaSite" id="PgB13_g020_t03">
    <property type="protein sequence ID" value="PgB13_g020_t03"/>
    <property type="gene ID" value="PgB13_g020"/>
</dbReference>
<accession>A0A914ZPV2</accession>